<protein>
    <submittedName>
        <fullName evidence="5">4Fe-4S ferredoxin iron-sulfur binding domain protein</fullName>
    </submittedName>
</protein>
<evidence type="ECO:0000256" key="3">
    <source>
        <dbReference type="ARBA" id="ARBA00023014"/>
    </source>
</evidence>
<dbReference type="SUPFAM" id="SSF54862">
    <property type="entry name" value="4Fe-4S ferredoxins"/>
    <property type="match status" value="1"/>
</dbReference>
<dbReference type="SUPFAM" id="SSF50475">
    <property type="entry name" value="FMN-binding split barrel"/>
    <property type="match status" value="1"/>
</dbReference>
<dbReference type="EMBL" id="CP001649">
    <property type="protein sequence ID" value="ACS80333.1"/>
    <property type="molecule type" value="Genomic_DNA"/>
</dbReference>
<dbReference type="Pfam" id="PF00037">
    <property type="entry name" value="Fer4"/>
    <property type="match status" value="2"/>
</dbReference>
<dbReference type="STRING" id="526222.Desal_2277"/>
<evidence type="ECO:0000313" key="5">
    <source>
        <dbReference type="EMBL" id="ACS80333.1"/>
    </source>
</evidence>
<dbReference type="PROSITE" id="PS00198">
    <property type="entry name" value="4FE4S_FER_1"/>
    <property type="match status" value="1"/>
</dbReference>
<dbReference type="InterPro" id="IPR012349">
    <property type="entry name" value="Split_barrel_FMN-bd"/>
</dbReference>
<dbReference type="AlphaFoldDB" id="C6BWQ3"/>
<name>C6BWQ3_MARSD</name>
<keyword evidence="6" id="KW-1185">Reference proteome</keyword>
<dbReference type="KEGG" id="dsa:Desal_2277"/>
<dbReference type="eggNOG" id="COG5015">
    <property type="taxonomic scope" value="Bacteria"/>
</dbReference>
<gene>
    <name evidence="5" type="ordered locus">Desal_2277</name>
</gene>
<dbReference type="PROSITE" id="PS51379">
    <property type="entry name" value="4FE4S_FER_2"/>
    <property type="match status" value="2"/>
</dbReference>
<dbReference type="Pfam" id="PF01243">
    <property type="entry name" value="PNPOx_N"/>
    <property type="match status" value="1"/>
</dbReference>
<sequence>MTLKDITQAAEKIGCLSVTTLDGGKMHSRIISFCGGDDEGIYFLTMNVKPFYRQLKSNPQVSMCGIYPTSRKEGKNSDGQPYFPPGYTLRITGEAREVSMDELRAKAEAGNPIHKYVLEDHERYPAIRLFCVHKGKGEIFDFDFEMEHRDHKLLRTRFAFGGEGFNEAGGRINPEKCIACGECLGACTFKAIVPGDVYRVDGSRCDECGSCMLVCPVEAIDFSQTI</sequence>
<evidence type="ECO:0000256" key="1">
    <source>
        <dbReference type="ARBA" id="ARBA00022723"/>
    </source>
</evidence>
<evidence type="ECO:0000259" key="4">
    <source>
        <dbReference type="PROSITE" id="PS51379"/>
    </source>
</evidence>
<dbReference type="Gene3D" id="3.30.70.20">
    <property type="match status" value="1"/>
</dbReference>
<keyword evidence="3" id="KW-0411">Iron-sulfur</keyword>
<feature type="domain" description="4Fe-4S ferredoxin-type" evidence="4">
    <location>
        <begin position="196"/>
        <end position="225"/>
    </location>
</feature>
<dbReference type="InterPro" id="IPR017896">
    <property type="entry name" value="4Fe4S_Fe-S-bd"/>
</dbReference>
<dbReference type="Gene3D" id="2.30.110.10">
    <property type="entry name" value="Electron Transport, Fmn-binding Protein, Chain A"/>
    <property type="match status" value="1"/>
</dbReference>
<dbReference type="RefSeq" id="WP_015852149.1">
    <property type="nucleotide sequence ID" value="NC_012881.1"/>
</dbReference>
<evidence type="ECO:0000313" key="6">
    <source>
        <dbReference type="Proteomes" id="UP000002601"/>
    </source>
</evidence>
<proteinExistence type="predicted"/>
<keyword evidence="2" id="KW-0408">Iron</keyword>
<keyword evidence="1" id="KW-0479">Metal-binding</keyword>
<dbReference type="InterPro" id="IPR011576">
    <property type="entry name" value="Pyridox_Oxase_N"/>
</dbReference>
<dbReference type="Proteomes" id="UP000002601">
    <property type="component" value="Chromosome"/>
</dbReference>
<accession>C6BWQ3</accession>
<dbReference type="InterPro" id="IPR017900">
    <property type="entry name" value="4Fe4S_Fe_S_CS"/>
</dbReference>
<evidence type="ECO:0000256" key="2">
    <source>
        <dbReference type="ARBA" id="ARBA00023004"/>
    </source>
</evidence>
<dbReference type="eggNOG" id="COG1149">
    <property type="taxonomic scope" value="Bacteria"/>
</dbReference>
<dbReference type="HOGENOM" id="CLU_090277_0_0_7"/>
<dbReference type="GO" id="GO:0051536">
    <property type="term" value="F:iron-sulfur cluster binding"/>
    <property type="evidence" value="ECO:0007669"/>
    <property type="project" value="UniProtKB-KW"/>
</dbReference>
<organism evidence="5 6">
    <name type="scientific">Maridesulfovibrio salexigens (strain ATCC 14822 / DSM 2638 / NCIMB 8403 / VKM B-1763)</name>
    <name type="common">Desulfovibrio salexigens</name>
    <dbReference type="NCBI Taxonomy" id="526222"/>
    <lineage>
        <taxon>Bacteria</taxon>
        <taxon>Pseudomonadati</taxon>
        <taxon>Thermodesulfobacteriota</taxon>
        <taxon>Desulfovibrionia</taxon>
        <taxon>Desulfovibrionales</taxon>
        <taxon>Desulfovibrionaceae</taxon>
        <taxon>Maridesulfovibrio</taxon>
    </lineage>
</organism>
<dbReference type="OrthoDB" id="5422346at2"/>
<reference evidence="5 6" key="1">
    <citation type="submission" date="2009-06" db="EMBL/GenBank/DDBJ databases">
        <title>Complete sequence of Desulfovibrio salexigens DSM 2638.</title>
        <authorList>
            <consortium name="US DOE Joint Genome Institute"/>
            <person name="Lucas S."/>
            <person name="Copeland A."/>
            <person name="Lapidus A."/>
            <person name="Glavina del Rio T."/>
            <person name="Tice H."/>
            <person name="Bruce D."/>
            <person name="Goodwin L."/>
            <person name="Pitluck S."/>
            <person name="Munk A.C."/>
            <person name="Brettin T."/>
            <person name="Detter J.C."/>
            <person name="Han C."/>
            <person name="Tapia R."/>
            <person name="Larimer F."/>
            <person name="Land M."/>
            <person name="Hauser L."/>
            <person name="Kyrpides N."/>
            <person name="Anderson I."/>
            <person name="Wall J.D."/>
            <person name="Arkin A.P."/>
            <person name="Dehal P."/>
            <person name="Chivian D."/>
            <person name="Giles B."/>
            <person name="Hazen T.C."/>
        </authorList>
    </citation>
    <scope>NUCLEOTIDE SEQUENCE [LARGE SCALE GENOMIC DNA]</scope>
    <source>
        <strain evidence="6">ATCC 14822 / DSM 2638 / NCIMB 8403 / VKM B-1763</strain>
    </source>
</reference>
<dbReference type="GO" id="GO:0046872">
    <property type="term" value="F:metal ion binding"/>
    <property type="evidence" value="ECO:0007669"/>
    <property type="project" value="UniProtKB-KW"/>
</dbReference>
<feature type="domain" description="4Fe-4S ferredoxin-type" evidence="4">
    <location>
        <begin position="168"/>
        <end position="192"/>
    </location>
</feature>